<evidence type="ECO:0000259" key="3">
    <source>
        <dbReference type="PROSITE" id="PS51724"/>
    </source>
</evidence>
<dbReference type="GO" id="GO:0042834">
    <property type="term" value="F:peptidoglycan binding"/>
    <property type="evidence" value="ECO:0007669"/>
    <property type="project" value="InterPro"/>
</dbReference>
<organism evidence="4 5">
    <name type="scientific">Alicycliphilus denitrificans</name>
    <dbReference type="NCBI Taxonomy" id="179636"/>
    <lineage>
        <taxon>Bacteria</taxon>
        <taxon>Pseudomonadati</taxon>
        <taxon>Pseudomonadota</taxon>
        <taxon>Betaproteobacteria</taxon>
        <taxon>Burkholderiales</taxon>
        <taxon>Comamonadaceae</taxon>
        <taxon>Alicycliphilus</taxon>
    </lineage>
</organism>
<keyword evidence="2" id="KW-1133">Transmembrane helix</keyword>
<dbReference type="InterPro" id="IPR036680">
    <property type="entry name" value="SPOR-like_sf"/>
</dbReference>
<dbReference type="Pfam" id="PF05036">
    <property type="entry name" value="SPOR"/>
    <property type="match status" value="1"/>
</dbReference>
<feature type="compositionally biased region" description="Low complexity" evidence="1">
    <location>
        <begin position="225"/>
        <end position="236"/>
    </location>
</feature>
<keyword evidence="2" id="KW-0472">Membrane</keyword>
<proteinExistence type="predicted"/>
<dbReference type="PROSITE" id="PS51724">
    <property type="entry name" value="SPOR"/>
    <property type="match status" value="1"/>
</dbReference>
<accession>A0A858ZQQ4</accession>
<evidence type="ECO:0000256" key="1">
    <source>
        <dbReference type="SAM" id="MobiDB-lite"/>
    </source>
</evidence>
<sequence length="363" mass="38060">MARMPTYTAHAAHAADQPGAAAQYTSVAPALYRAALGPVNLEHYLAVFERLDATGRVLPGWNLAAALCPLGWLAFRRLWWQALLAFAALASGALLLWAVGHRWLALPWPMLTGLALAGLTVLCGGLGLYGDALVHADVRRRIDGAVSAASTMREAMGLLQRQASSRRRLLWVAVASAALAAAAAWLAFASAMGDRRLPDAGEPAPVALSAPEPAPRLPVVGGERPVAPAADPSPAATESLSTDQASAQPLLQAPEAESEPEVAQAQAEEPSQAKDPAPARPPQKAAQRRLYINVGLFADPENARRTQARLRQAGLPCAVEPLVRSDGRRLQRVRVGPFSSAAQANAAATKVRAMGLEAVAAAQ</sequence>
<evidence type="ECO:0000313" key="5">
    <source>
        <dbReference type="Proteomes" id="UP000500755"/>
    </source>
</evidence>
<keyword evidence="2" id="KW-0812">Transmembrane</keyword>
<dbReference type="EMBL" id="CP051298">
    <property type="protein sequence ID" value="QKD43138.1"/>
    <property type="molecule type" value="Genomic_DNA"/>
</dbReference>
<dbReference type="InterPro" id="IPR007730">
    <property type="entry name" value="SPOR-like_dom"/>
</dbReference>
<feature type="transmembrane region" description="Helical" evidence="2">
    <location>
        <begin position="82"/>
        <end position="100"/>
    </location>
</feature>
<feature type="domain" description="SPOR" evidence="3">
    <location>
        <begin position="284"/>
        <end position="363"/>
    </location>
</feature>
<name>A0A858ZQQ4_9BURK</name>
<feature type="transmembrane region" description="Helical" evidence="2">
    <location>
        <begin position="169"/>
        <end position="188"/>
    </location>
</feature>
<evidence type="ECO:0000256" key="2">
    <source>
        <dbReference type="SAM" id="Phobius"/>
    </source>
</evidence>
<dbReference type="SUPFAM" id="SSF110997">
    <property type="entry name" value="Sporulation related repeat"/>
    <property type="match status" value="1"/>
</dbReference>
<feature type="compositionally biased region" description="Polar residues" evidence="1">
    <location>
        <begin position="238"/>
        <end position="249"/>
    </location>
</feature>
<feature type="region of interest" description="Disordered" evidence="1">
    <location>
        <begin position="200"/>
        <end position="285"/>
    </location>
</feature>
<evidence type="ECO:0000313" key="4">
    <source>
        <dbReference type="EMBL" id="QKD43138.1"/>
    </source>
</evidence>
<dbReference type="AlphaFoldDB" id="A0A858ZQQ4"/>
<dbReference type="Proteomes" id="UP000500755">
    <property type="component" value="Chromosome"/>
</dbReference>
<protein>
    <submittedName>
        <fullName evidence="4">SPOR domain-containing protein</fullName>
    </submittedName>
</protein>
<feature type="compositionally biased region" description="Low complexity" evidence="1">
    <location>
        <begin position="261"/>
        <end position="285"/>
    </location>
</feature>
<dbReference type="Gene3D" id="3.30.70.1070">
    <property type="entry name" value="Sporulation related repeat"/>
    <property type="match status" value="1"/>
</dbReference>
<feature type="transmembrane region" description="Helical" evidence="2">
    <location>
        <begin position="106"/>
        <end position="130"/>
    </location>
</feature>
<reference evidence="4 5" key="1">
    <citation type="submission" date="2020-05" db="EMBL/GenBank/DDBJ databases">
        <title>Complete genome sequence of Alicycliphilus denitrificans DP3.</title>
        <authorList>
            <person name="Chen X."/>
        </authorList>
    </citation>
    <scope>NUCLEOTIDE SEQUENCE [LARGE SCALE GENOMIC DNA]</scope>
    <source>
        <strain evidence="4 5">DP3</strain>
    </source>
</reference>
<gene>
    <name evidence="4" type="ORF">HF896_05715</name>
</gene>